<dbReference type="RefSeq" id="XP_017034339.1">
    <property type="nucleotide sequence ID" value="XM_017178850.3"/>
</dbReference>
<dbReference type="PANTHER" id="PTHR34153">
    <property type="entry name" value="SI:CH211-262H13.3-RELATED-RELATED"/>
    <property type="match status" value="1"/>
</dbReference>
<reference evidence="4" key="1">
    <citation type="submission" date="2025-08" db="UniProtKB">
        <authorList>
            <consortium name="RefSeq"/>
        </authorList>
    </citation>
    <scope>IDENTIFICATION</scope>
    <source>
        <strain evidence="4">14028-0561.14</strain>
        <tissue evidence="4">Whole fly</tissue>
    </source>
</reference>
<dbReference type="Proteomes" id="UP001652661">
    <property type="component" value="Chromosome 3L"/>
</dbReference>
<name>A0A6P4JHM9_DROKI</name>
<dbReference type="GeneID" id="108083164"/>
<evidence type="ECO:0000313" key="3">
    <source>
        <dbReference type="Proteomes" id="UP001652661"/>
    </source>
</evidence>
<accession>A0A6P4JHM9</accession>
<keyword evidence="1" id="KW-0175">Coiled coil</keyword>
<protein>
    <recommendedName>
        <fullName evidence="2">DUF4806 domain-containing protein</fullName>
    </recommendedName>
</protein>
<dbReference type="OrthoDB" id="7852277at2759"/>
<dbReference type="PANTHER" id="PTHR34153:SF2">
    <property type="entry name" value="SI:CH211-262H13.3-RELATED"/>
    <property type="match status" value="1"/>
</dbReference>
<gene>
    <name evidence="4" type="primary">LOC108083164</name>
</gene>
<proteinExistence type="predicted"/>
<feature type="domain" description="DUF4806" evidence="2">
    <location>
        <begin position="201"/>
        <end position="263"/>
    </location>
</feature>
<dbReference type="AlphaFoldDB" id="A0A6P4JHM9"/>
<organism evidence="3 4">
    <name type="scientific">Drosophila kikkawai</name>
    <name type="common">Fruit fly</name>
    <dbReference type="NCBI Taxonomy" id="30033"/>
    <lineage>
        <taxon>Eukaryota</taxon>
        <taxon>Metazoa</taxon>
        <taxon>Ecdysozoa</taxon>
        <taxon>Arthropoda</taxon>
        <taxon>Hexapoda</taxon>
        <taxon>Insecta</taxon>
        <taxon>Pterygota</taxon>
        <taxon>Neoptera</taxon>
        <taxon>Endopterygota</taxon>
        <taxon>Diptera</taxon>
        <taxon>Brachycera</taxon>
        <taxon>Muscomorpha</taxon>
        <taxon>Ephydroidea</taxon>
        <taxon>Drosophilidae</taxon>
        <taxon>Drosophila</taxon>
        <taxon>Sophophora</taxon>
    </lineage>
</organism>
<evidence type="ECO:0000313" key="4">
    <source>
        <dbReference type="RefSeq" id="XP_017034339.1"/>
    </source>
</evidence>
<evidence type="ECO:0000256" key="1">
    <source>
        <dbReference type="SAM" id="Coils"/>
    </source>
</evidence>
<keyword evidence="3" id="KW-1185">Reference proteome</keyword>
<sequence>MSNGGLCKLCQDNLAINVGFKVGSMVESASRKLLQSLFKSYQIHVSILEQKSSICKKCYESILKMSKTLEKWSKAQEVLKANPLDIDDSKVFEVDSQEEQSDDDMSIKEEGRATDDIGFLEDVVPHAFNMVEGIFNSQNTQDLTASTKKSRITEINILGEIQKSVERMNSEMTSLRSEVATIKSKVCGDIFKSKIIMPPEPFATMDEFQSFESTLKDNNIFTTFVNDLSLCSGKSFEKFIRTCWREMVSDEVARQCSWRGTESKLCVRGLLVTAAVRAAFKQRFALDDADFDRITQKYFQYANDRVTKLTNKKIKT</sequence>
<dbReference type="Pfam" id="PF16064">
    <property type="entry name" value="DUF4806"/>
    <property type="match status" value="1"/>
</dbReference>
<dbReference type="InterPro" id="IPR032071">
    <property type="entry name" value="DUF4806"/>
</dbReference>
<feature type="coiled-coil region" evidence="1">
    <location>
        <begin position="158"/>
        <end position="185"/>
    </location>
</feature>
<evidence type="ECO:0000259" key="2">
    <source>
        <dbReference type="Pfam" id="PF16064"/>
    </source>
</evidence>